<dbReference type="PANTHER" id="PTHR43233:SF1">
    <property type="entry name" value="FAMILY N-ACETYLTRANSFERASE, PUTATIVE (AFU_ORTHOLOGUE AFUA_6G03350)-RELATED"/>
    <property type="match status" value="1"/>
</dbReference>
<dbReference type="CDD" id="cd04301">
    <property type="entry name" value="NAT_SF"/>
    <property type="match status" value="1"/>
</dbReference>
<dbReference type="InterPro" id="IPR016181">
    <property type="entry name" value="Acyl_CoA_acyltransferase"/>
</dbReference>
<dbReference type="GO" id="GO:0016747">
    <property type="term" value="F:acyltransferase activity, transferring groups other than amino-acyl groups"/>
    <property type="evidence" value="ECO:0007669"/>
    <property type="project" value="InterPro"/>
</dbReference>
<protein>
    <submittedName>
        <fullName evidence="2">GCN5-like N-acetyltransferase</fullName>
    </submittedName>
</protein>
<keyword evidence="2" id="KW-0808">Transferase</keyword>
<comment type="caution">
    <text evidence="2">The sequence shown here is derived from an EMBL/GenBank/DDBJ whole genome shotgun (WGS) entry which is preliminary data.</text>
</comment>
<dbReference type="Gene3D" id="3.40.630.30">
    <property type="match status" value="1"/>
</dbReference>
<evidence type="ECO:0000259" key="1">
    <source>
        <dbReference type="PROSITE" id="PS51186"/>
    </source>
</evidence>
<organism evidence="2 3">
    <name type="scientific">Liquorilactobacillus ghanensis DSM 18630</name>
    <dbReference type="NCBI Taxonomy" id="1423750"/>
    <lineage>
        <taxon>Bacteria</taxon>
        <taxon>Bacillati</taxon>
        <taxon>Bacillota</taxon>
        <taxon>Bacilli</taxon>
        <taxon>Lactobacillales</taxon>
        <taxon>Lactobacillaceae</taxon>
        <taxon>Liquorilactobacillus</taxon>
    </lineage>
</organism>
<proteinExistence type="predicted"/>
<dbReference type="AlphaFoldDB" id="A0A0R1VHP7"/>
<accession>A0A0R1VHP7</accession>
<dbReference type="InterPro" id="IPR053144">
    <property type="entry name" value="Acetyltransferase_Butenolide"/>
</dbReference>
<reference evidence="2 3" key="1">
    <citation type="journal article" date="2015" name="Genome Announc.">
        <title>Expanding the biotechnology potential of lactobacilli through comparative genomics of 213 strains and associated genera.</title>
        <authorList>
            <person name="Sun Z."/>
            <person name="Harris H.M."/>
            <person name="McCann A."/>
            <person name="Guo C."/>
            <person name="Argimon S."/>
            <person name="Zhang W."/>
            <person name="Yang X."/>
            <person name="Jeffery I.B."/>
            <person name="Cooney J.C."/>
            <person name="Kagawa T.F."/>
            <person name="Liu W."/>
            <person name="Song Y."/>
            <person name="Salvetti E."/>
            <person name="Wrobel A."/>
            <person name="Rasinkangas P."/>
            <person name="Parkhill J."/>
            <person name="Rea M.C."/>
            <person name="O'Sullivan O."/>
            <person name="Ritari J."/>
            <person name="Douillard F.P."/>
            <person name="Paul Ross R."/>
            <person name="Yang R."/>
            <person name="Briner A.E."/>
            <person name="Felis G.E."/>
            <person name="de Vos W.M."/>
            <person name="Barrangou R."/>
            <person name="Klaenhammer T.R."/>
            <person name="Caufield P.W."/>
            <person name="Cui Y."/>
            <person name="Zhang H."/>
            <person name="O'Toole P.W."/>
        </authorList>
    </citation>
    <scope>NUCLEOTIDE SEQUENCE [LARGE SCALE GENOMIC DNA]</scope>
    <source>
        <strain evidence="2 3">DSM 18630</strain>
    </source>
</reference>
<evidence type="ECO:0000313" key="3">
    <source>
        <dbReference type="Proteomes" id="UP000051451"/>
    </source>
</evidence>
<evidence type="ECO:0000313" key="2">
    <source>
        <dbReference type="EMBL" id="KRM05296.1"/>
    </source>
</evidence>
<dbReference type="Proteomes" id="UP000051451">
    <property type="component" value="Unassembled WGS sequence"/>
</dbReference>
<dbReference type="GeneID" id="98319627"/>
<name>A0A0R1VHP7_9LACO</name>
<gene>
    <name evidence="2" type="ORF">FC89_GL001767</name>
</gene>
<dbReference type="SUPFAM" id="SSF55729">
    <property type="entry name" value="Acyl-CoA N-acyltransferases (Nat)"/>
    <property type="match status" value="1"/>
</dbReference>
<dbReference type="PROSITE" id="PS51186">
    <property type="entry name" value="GNAT"/>
    <property type="match status" value="1"/>
</dbReference>
<dbReference type="RefSeq" id="WP_415588588.1">
    <property type="nucleotide sequence ID" value="NZ_AZGB01000022.1"/>
</dbReference>
<sequence length="137" mass="15650">MEMDKLITYTNKKQITANDLAQLFKAAGIHRPVNDLPRLQKMLENADILWTAWDKQQLVGIARALTDFSYACYLSDLAVTKSHQKQGIGRNLIEKLRSQIGADVSLVLLAAPSALEYYPKVNFEKIDNAFLRRRRPF</sequence>
<dbReference type="STRING" id="1423750.FC89_GL001767"/>
<feature type="domain" description="N-acetyltransferase" evidence="1">
    <location>
        <begin position="10"/>
        <end position="137"/>
    </location>
</feature>
<dbReference type="InterPro" id="IPR000182">
    <property type="entry name" value="GNAT_dom"/>
</dbReference>
<dbReference type="PANTHER" id="PTHR43233">
    <property type="entry name" value="FAMILY N-ACETYLTRANSFERASE, PUTATIVE (AFU_ORTHOLOGUE AFUA_6G03350)-RELATED"/>
    <property type="match status" value="1"/>
</dbReference>
<dbReference type="Pfam" id="PF13673">
    <property type="entry name" value="Acetyltransf_10"/>
    <property type="match status" value="1"/>
</dbReference>
<dbReference type="EMBL" id="AZGB01000022">
    <property type="protein sequence ID" value="KRM05296.1"/>
    <property type="molecule type" value="Genomic_DNA"/>
</dbReference>
<keyword evidence="3" id="KW-1185">Reference proteome</keyword>
<dbReference type="PATRIC" id="fig|1423750.3.peg.1812"/>